<keyword evidence="2" id="KW-1185">Reference proteome</keyword>
<dbReference type="Proteomes" id="UP000186524">
    <property type="component" value="Unassembled WGS sequence"/>
</dbReference>
<evidence type="ECO:0000313" key="2">
    <source>
        <dbReference type="Proteomes" id="UP000186524"/>
    </source>
</evidence>
<dbReference type="InterPro" id="IPR021321">
    <property type="entry name" value="DUF2922"/>
</dbReference>
<dbReference type="RefSeq" id="WP_073712828.1">
    <property type="nucleotide sequence ID" value="NZ_MRWQ01000025.1"/>
</dbReference>
<name>A0A1Q5NZ89_9BACI</name>
<reference evidence="1 2" key="1">
    <citation type="submission" date="2016-12" db="EMBL/GenBank/DDBJ databases">
        <title>Domibacillus sp. SAOS 44 whole genome sequencing.</title>
        <authorList>
            <person name="Verma A."/>
            <person name="Krishnamurthi S."/>
        </authorList>
    </citation>
    <scope>NUCLEOTIDE SEQUENCE [LARGE SCALE GENOMIC DNA]</scope>
    <source>
        <strain evidence="1 2">SAOS 44</strain>
    </source>
</reference>
<comment type="caution">
    <text evidence="1">The sequence shown here is derived from an EMBL/GenBank/DDBJ whole genome shotgun (WGS) entry which is preliminary data.</text>
</comment>
<evidence type="ECO:0000313" key="1">
    <source>
        <dbReference type="EMBL" id="OKL35330.1"/>
    </source>
</evidence>
<protein>
    <recommendedName>
        <fullName evidence="3">DUF2922 domain-containing protein</fullName>
    </recommendedName>
</protein>
<organism evidence="1 2">
    <name type="scientific">Domibacillus mangrovi</name>
    <dbReference type="NCBI Taxonomy" id="1714354"/>
    <lineage>
        <taxon>Bacteria</taxon>
        <taxon>Bacillati</taxon>
        <taxon>Bacillota</taxon>
        <taxon>Bacilli</taxon>
        <taxon>Bacillales</taxon>
        <taxon>Bacillaceae</taxon>
        <taxon>Domibacillus</taxon>
    </lineage>
</organism>
<dbReference type="AlphaFoldDB" id="A0A1Q5NZ89"/>
<dbReference type="OrthoDB" id="2454247at2"/>
<dbReference type="STRING" id="1714354.BLL40_15835"/>
<dbReference type="Pfam" id="PF11148">
    <property type="entry name" value="DUF2922"/>
    <property type="match status" value="1"/>
</dbReference>
<gene>
    <name evidence="1" type="ORF">BLL40_15835</name>
</gene>
<accession>A0A1Q5NZ89</accession>
<proteinExistence type="predicted"/>
<sequence>MAKVLELNFQAQDGTANVSIRNPKEPIDPVQVKAAMEQIIAANVLYSTKGELTGVIGARIIDRNTQEIEL</sequence>
<evidence type="ECO:0008006" key="3">
    <source>
        <dbReference type="Google" id="ProtNLM"/>
    </source>
</evidence>
<dbReference type="EMBL" id="MRWQ01000025">
    <property type="protein sequence ID" value="OKL35330.1"/>
    <property type="molecule type" value="Genomic_DNA"/>
</dbReference>